<dbReference type="AlphaFoldDB" id="A0A9X2U3I7"/>
<accession>A0A9X2U3I7</accession>
<dbReference type="Proteomes" id="UP001155110">
    <property type="component" value="Unassembled WGS sequence"/>
</dbReference>
<dbReference type="Pfam" id="PF18480">
    <property type="entry name" value="DUF5615"/>
    <property type="match status" value="1"/>
</dbReference>
<dbReference type="EMBL" id="JANUAU010000001">
    <property type="protein sequence ID" value="MCS3676450.1"/>
    <property type="molecule type" value="Genomic_DNA"/>
</dbReference>
<evidence type="ECO:0000313" key="5">
    <source>
        <dbReference type="EMBL" id="MCS4122483.1"/>
    </source>
</evidence>
<organism evidence="3 7">
    <name type="scientific">Salinibacter ruber</name>
    <dbReference type="NCBI Taxonomy" id="146919"/>
    <lineage>
        <taxon>Bacteria</taxon>
        <taxon>Pseudomonadati</taxon>
        <taxon>Rhodothermota</taxon>
        <taxon>Rhodothermia</taxon>
        <taxon>Rhodothermales</taxon>
        <taxon>Salinibacteraceae</taxon>
        <taxon>Salinibacter</taxon>
    </lineage>
</organism>
<comment type="caution">
    <text evidence="3">The sequence shown here is derived from an EMBL/GenBank/DDBJ whole genome shotgun (WGS) entry which is preliminary data.</text>
</comment>
<evidence type="ECO:0000313" key="7">
    <source>
        <dbReference type="Proteomes" id="UP001155034"/>
    </source>
</evidence>
<dbReference type="Proteomes" id="UP001155144">
    <property type="component" value="Unassembled WGS sequence"/>
</dbReference>
<reference evidence="3" key="1">
    <citation type="submission" date="2022-08" db="EMBL/GenBank/DDBJ databases">
        <title>Genomic Encyclopedia of Type Strains, Phase V (KMG-V): Genome sequencing to study the core and pangenomes of soil and plant-associated prokaryotes.</title>
        <authorList>
            <person name="Whitman W."/>
        </authorList>
    </citation>
    <scope>NUCLEOTIDE SEQUENCE</scope>
    <source>
        <strain evidence="2">0</strain>
        <strain evidence="3">SP2016B</strain>
        <strain evidence="6">SP3002</strain>
        <strain evidence="4">SP3012</strain>
        <strain evidence="5">SP3026</strain>
    </source>
</reference>
<dbReference type="Proteomes" id="UP001155027">
    <property type="component" value="Unassembled WGS sequence"/>
</dbReference>
<feature type="domain" description="DUF5615" evidence="1">
    <location>
        <begin position="1"/>
        <end position="96"/>
    </location>
</feature>
<evidence type="ECO:0000313" key="4">
    <source>
        <dbReference type="EMBL" id="MCS4036614.1"/>
    </source>
</evidence>
<evidence type="ECO:0000313" key="3">
    <source>
        <dbReference type="EMBL" id="MCS3866053.1"/>
    </source>
</evidence>
<dbReference type="InterPro" id="IPR041049">
    <property type="entry name" value="DUF5615"/>
</dbReference>
<evidence type="ECO:0000259" key="1">
    <source>
        <dbReference type="Pfam" id="PF18480"/>
    </source>
</evidence>
<sequence length="122" mass="13690">MQFFADHCVPRSIGDTLESEGHEVIRLSARLRVDAEDSAVIEEAQKIGAILLSLNGDFADLLRYPPEEYGGIVALQVRNRPEAIPSIMDRLLEYLGQHPDRSHYVGKLLLVEAHRIRVRSGT</sequence>
<dbReference type="Proteomes" id="UP001155034">
    <property type="component" value="Unassembled WGS sequence"/>
</dbReference>
<dbReference type="EMBL" id="JANTZM010000013">
    <property type="protein sequence ID" value="MCS4158605.1"/>
    <property type="molecule type" value="Genomic_DNA"/>
</dbReference>
<dbReference type="EMBL" id="JANTYZ010000008">
    <property type="protein sequence ID" value="MCS3866053.1"/>
    <property type="molecule type" value="Genomic_DNA"/>
</dbReference>
<name>A0A9X2U3I7_9BACT</name>
<protein>
    <submittedName>
        <fullName evidence="3">Nuclease of putative toxin-antitoxin system</fullName>
    </submittedName>
</protein>
<evidence type="ECO:0000313" key="2">
    <source>
        <dbReference type="EMBL" id="MCS3676450.1"/>
    </source>
</evidence>
<dbReference type="EMBL" id="JANUBL010000006">
    <property type="protein sequence ID" value="MCS4122483.1"/>
    <property type="molecule type" value="Genomic_DNA"/>
</dbReference>
<dbReference type="EMBL" id="JANUBF010000009">
    <property type="protein sequence ID" value="MCS4036614.1"/>
    <property type="molecule type" value="Genomic_DNA"/>
</dbReference>
<evidence type="ECO:0000313" key="6">
    <source>
        <dbReference type="EMBL" id="MCS4158605.1"/>
    </source>
</evidence>
<dbReference type="Proteomes" id="UP001155040">
    <property type="component" value="Unassembled WGS sequence"/>
</dbReference>
<dbReference type="RefSeq" id="WP_013062328.1">
    <property type="nucleotide sequence ID" value="NZ_CALTRV010000007.1"/>
</dbReference>
<proteinExistence type="predicted"/>
<gene>
    <name evidence="5" type="ORF">GGP45_002844</name>
    <name evidence="2" type="ORF">GGP71_000346</name>
    <name evidence="3" type="ORF">GGP82_002622</name>
    <name evidence="6" type="ORF">GGP99_002582</name>
    <name evidence="4" type="ORF">GGQ01_001677</name>
</gene>